<dbReference type="GO" id="GO:0006979">
    <property type="term" value="P:response to oxidative stress"/>
    <property type="evidence" value="ECO:0000318"/>
    <property type="project" value="GO_Central"/>
</dbReference>
<sequence>MALSDYVSCYPTVDDMEVRREEMKLEVPRGSKAVVVKNLYLSCDTYMRLLRNRTADELLKPYTPGSFSLITNPEGLEHTDVPLSYYLGILADNCCSVFLFGMPVMTSYVGFYKVCSAKKGETVFVSAAAGAIGQIVGRFAKLMGCYVVGCAGSKEKVDMLKNTCFPEGIDIYFNNVEGKMLEAVLLNMKVRHRIALCGMVSPYSSDSHERVTNLMHAICKRVRIEGFAVYDHFAAYPKFLEFLLPHIREGKIVYIEDTAEGLDDGPSALFRLLNGGNVGKQLVEVARE</sequence>
<dbReference type="EMBL" id="KK198756">
    <property type="protein sequence ID" value="KCW78316.1"/>
    <property type="molecule type" value="Genomic_DNA"/>
</dbReference>
<proteinExistence type="predicted"/>
<accession>A0A059CJF9</accession>
<dbReference type="SUPFAM" id="SSF50129">
    <property type="entry name" value="GroES-like"/>
    <property type="match status" value="1"/>
</dbReference>
<dbReference type="InterPro" id="IPR036291">
    <property type="entry name" value="NAD(P)-bd_dom_sf"/>
</dbReference>
<dbReference type="Gramene" id="KCW78316">
    <property type="protein sequence ID" value="KCW78316"/>
    <property type="gene ID" value="EUGRSUZ_D02495"/>
</dbReference>
<evidence type="ECO:0000313" key="1">
    <source>
        <dbReference type="EMBL" id="KCW78316.1"/>
    </source>
</evidence>
<protein>
    <recommendedName>
        <fullName evidence="2">Enoyl reductase (ER) domain-containing protein</fullName>
    </recommendedName>
</protein>
<organism evidence="1">
    <name type="scientific">Eucalyptus grandis</name>
    <name type="common">Flooded gum</name>
    <dbReference type="NCBI Taxonomy" id="71139"/>
    <lineage>
        <taxon>Eukaryota</taxon>
        <taxon>Viridiplantae</taxon>
        <taxon>Streptophyta</taxon>
        <taxon>Embryophyta</taxon>
        <taxon>Tracheophyta</taxon>
        <taxon>Spermatophyta</taxon>
        <taxon>Magnoliopsida</taxon>
        <taxon>eudicotyledons</taxon>
        <taxon>Gunneridae</taxon>
        <taxon>Pentapetalae</taxon>
        <taxon>rosids</taxon>
        <taxon>malvids</taxon>
        <taxon>Myrtales</taxon>
        <taxon>Myrtaceae</taxon>
        <taxon>Myrtoideae</taxon>
        <taxon>Eucalypteae</taxon>
        <taxon>Eucalyptus</taxon>
    </lineage>
</organism>
<dbReference type="InterPro" id="IPR011032">
    <property type="entry name" value="GroES-like_sf"/>
</dbReference>
<dbReference type="Gene3D" id="3.90.180.10">
    <property type="entry name" value="Medium-chain alcohol dehydrogenases, catalytic domain"/>
    <property type="match status" value="3"/>
</dbReference>
<dbReference type="InParanoid" id="A0A059CJF9"/>
<dbReference type="AlphaFoldDB" id="A0A059CJF9"/>
<reference evidence="1" key="1">
    <citation type="submission" date="2013-07" db="EMBL/GenBank/DDBJ databases">
        <title>The genome of Eucalyptus grandis.</title>
        <authorList>
            <person name="Schmutz J."/>
            <person name="Hayes R."/>
            <person name="Myburg A."/>
            <person name="Tuskan G."/>
            <person name="Grattapaglia D."/>
            <person name="Rokhsar D.S."/>
        </authorList>
    </citation>
    <scope>NUCLEOTIDE SEQUENCE</scope>
    <source>
        <tissue evidence="1">Leaf extractions</tissue>
    </source>
</reference>
<dbReference type="SUPFAM" id="SSF51735">
    <property type="entry name" value="NAD(P)-binding Rossmann-fold domains"/>
    <property type="match status" value="1"/>
</dbReference>
<dbReference type="PANTHER" id="PTHR43205:SF7">
    <property type="entry name" value="PROSTAGLANDIN REDUCTASE 1"/>
    <property type="match status" value="1"/>
</dbReference>
<dbReference type="Gene3D" id="3.40.50.720">
    <property type="entry name" value="NAD(P)-binding Rossmann-like Domain"/>
    <property type="match status" value="2"/>
</dbReference>
<gene>
    <name evidence="1" type="ORF">EUGRSUZ_D02495</name>
</gene>
<name>A0A059CJF9_EUCGR</name>
<evidence type="ECO:0008006" key="2">
    <source>
        <dbReference type="Google" id="ProtNLM"/>
    </source>
</evidence>
<dbReference type="PANTHER" id="PTHR43205">
    <property type="entry name" value="PROSTAGLANDIN REDUCTASE"/>
    <property type="match status" value="1"/>
</dbReference>
<dbReference type="InterPro" id="IPR045010">
    <property type="entry name" value="MDR_fam"/>
</dbReference>
<dbReference type="GO" id="GO:0032440">
    <property type="term" value="F:2-alkenal reductase [NAD(P)H] activity"/>
    <property type="evidence" value="ECO:0000318"/>
    <property type="project" value="GO_Central"/>
</dbReference>